<keyword evidence="1" id="KW-0732">Signal</keyword>
<comment type="caution">
    <text evidence="2">The sequence shown here is derived from an EMBL/GenBank/DDBJ whole genome shotgun (WGS) entry which is preliminary data.</text>
</comment>
<proteinExistence type="predicted"/>
<dbReference type="EMBL" id="NBUC01000132">
    <property type="protein sequence ID" value="PLT97190.1"/>
    <property type="molecule type" value="Genomic_DNA"/>
</dbReference>
<name>A0ABX4TGV8_9HYPH</name>
<evidence type="ECO:0000313" key="2">
    <source>
        <dbReference type="EMBL" id="PLT97190.1"/>
    </source>
</evidence>
<evidence type="ECO:0000256" key="1">
    <source>
        <dbReference type="SAM" id="SignalP"/>
    </source>
</evidence>
<protein>
    <submittedName>
        <fullName evidence="2">Uncharacterized protein</fullName>
    </submittedName>
</protein>
<organism evidence="2 3">
    <name type="scientific">Sinorhizobium medicae</name>
    <dbReference type="NCBI Taxonomy" id="110321"/>
    <lineage>
        <taxon>Bacteria</taxon>
        <taxon>Pseudomonadati</taxon>
        <taxon>Pseudomonadota</taxon>
        <taxon>Alphaproteobacteria</taxon>
        <taxon>Hyphomicrobiales</taxon>
        <taxon>Rhizobiaceae</taxon>
        <taxon>Sinorhizobium/Ensifer group</taxon>
        <taxon>Sinorhizobium</taxon>
    </lineage>
</organism>
<feature type="chain" id="PRO_5045933260" evidence="1">
    <location>
        <begin position="23"/>
        <end position="178"/>
    </location>
</feature>
<dbReference type="Proteomes" id="UP001190825">
    <property type="component" value="Unassembled WGS sequence"/>
</dbReference>
<keyword evidence="3" id="KW-1185">Reference proteome</keyword>
<gene>
    <name evidence="2" type="ORF">BMJ33_26400</name>
</gene>
<evidence type="ECO:0000313" key="3">
    <source>
        <dbReference type="Proteomes" id="UP001190825"/>
    </source>
</evidence>
<sequence>MRLSLATLGAATMILSSSPAHAEGNQPLILSTRVQEIARDYSIEKRLDIDWNNAKPEDITRYVGLLASAQTIAGEIAARNDRKQPEEADYRAAFISLCLWPPNKPPFVEQSWPAQIPAFYNEDERALLRKAVGTTAASLPFYFSQLTQAEFEKAATSLPTEQEEYYADVFNVPLLMQR</sequence>
<reference evidence="2 3" key="1">
    <citation type="journal article" date="2018" name="FEMS Microbiol. Ecol.">
        <title>Co-invading symbiotic mutualists of Medicago polymorpha retain high ancestral diversity and contain diverse accessory genomes.</title>
        <authorList>
            <person name="Porter S.S."/>
            <person name="Faber-Hammond J.J."/>
            <person name="Friesen M.L."/>
        </authorList>
    </citation>
    <scope>NUCLEOTIDE SEQUENCE [LARGE SCALE GENOMIC DNA]</scope>
    <source>
        <strain evidence="2 3">Str16</strain>
    </source>
</reference>
<accession>A0ABX4TGV8</accession>
<feature type="signal peptide" evidence="1">
    <location>
        <begin position="1"/>
        <end position="22"/>
    </location>
</feature>